<evidence type="ECO:0008006" key="6">
    <source>
        <dbReference type="Google" id="ProtNLM"/>
    </source>
</evidence>
<evidence type="ECO:0000259" key="3">
    <source>
        <dbReference type="Pfam" id="PF13439"/>
    </source>
</evidence>
<proteinExistence type="predicted"/>
<accession>A0A1F5YN88</accession>
<dbReference type="Pfam" id="PF00534">
    <property type="entry name" value="Glycos_transf_1"/>
    <property type="match status" value="1"/>
</dbReference>
<dbReference type="GO" id="GO:0016757">
    <property type="term" value="F:glycosyltransferase activity"/>
    <property type="evidence" value="ECO:0007669"/>
    <property type="project" value="InterPro"/>
</dbReference>
<dbReference type="PANTHER" id="PTHR46401">
    <property type="entry name" value="GLYCOSYLTRANSFERASE WBBK-RELATED"/>
    <property type="match status" value="1"/>
</dbReference>
<evidence type="ECO:0000313" key="4">
    <source>
        <dbReference type="EMBL" id="OGG01660.1"/>
    </source>
</evidence>
<feature type="domain" description="Glycosyltransferase subfamily 4-like N-terminal" evidence="3">
    <location>
        <begin position="44"/>
        <end position="140"/>
    </location>
</feature>
<gene>
    <name evidence="4" type="ORF">A2Z33_05450</name>
</gene>
<dbReference type="CDD" id="cd03809">
    <property type="entry name" value="GT4_MtfB-like"/>
    <property type="match status" value="1"/>
</dbReference>
<dbReference type="Pfam" id="PF13439">
    <property type="entry name" value="Glyco_transf_4"/>
    <property type="match status" value="1"/>
</dbReference>
<evidence type="ECO:0000313" key="5">
    <source>
        <dbReference type="Proteomes" id="UP000178448"/>
    </source>
</evidence>
<dbReference type="AlphaFoldDB" id="A0A1F5YN88"/>
<feature type="domain" description="Glycosyl transferase family 1" evidence="2">
    <location>
        <begin position="159"/>
        <end position="318"/>
    </location>
</feature>
<evidence type="ECO:0000256" key="1">
    <source>
        <dbReference type="ARBA" id="ARBA00022679"/>
    </source>
</evidence>
<sequence>MKIAVDITPLESEHRGRGIGVYTKYLISSLVKYDKVNSYKFFTRKHSVPENIDLIHYPCFDPFFLTLPVVSPVPRVITVHDLIPVAYSRHFKRGVRGSAKWLVQKVLLRRSARIITDSRASEADIVRLTGIPANKIDVVYLAPTITAPSQAVPGNRNTGRAKFFLYVGDVNWNKNVPGILSAYASLKKRKAAVPHLVLAGRAFTESGLPETAFIRQLTEKLGITGDVRFPGYVSDAELADLYRSAVCLLMPSFAEGFGLPVLEAFAFGCPAIVSRTGSLNEIGGPAIRVDPGDPESIADAMMKMNSLSTGDRLNLKKQSARWVSQYTWEKTVAGTVASYEHACHAV</sequence>
<dbReference type="PANTHER" id="PTHR46401:SF2">
    <property type="entry name" value="GLYCOSYLTRANSFERASE WBBK-RELATED"/>
    <property type="match status" value="1"/>
</dbReference>
<dbReference type="Proteomes" id="UP000178448">
    <property type="component" value="Unassembled WGS sequence"/>
</dbReference>
<dbReference type="InterPro" id="IPR028098">
    <property type="entry name" value="Glyco_trans_4-like_N"/>
</dbReference>
<comment type="caution">
    <text evidence="4">The sequence shown here is derived from an EMBL/GenBank/DDBJ whole genome shotgun (WGS) entry which is preliminary data.</text>
</comment>
<dbReference type="Gene3D" id="3.40.50.2000">
    <property type="entry name" value="Glycogen Phosphorylase B"/>
    <property type="match status" value="2"/>
</dbReference>
<name>A0A1F5YN88_9BACT</name>
<dbReference type="InterPro" id="IPR001296">
    <property type="entry name" value="Glyco_trans_1"/>
</dbReference>
<reference evidence="4 5" key="1">
    <citation type="journal article" date="2016" name="Nat. Commun.">
        <title>Thousands of microbial genomes shed light on interconnected biogeochemical processes in an aquifer system.</title>
        <authorList>
            <person name="Anantharaman K."/>
            <person name="Brown C.T."/>
            <person name="Hug L.A."/>
            <person name="Sharon I."/>
            <person name="Castelle C.J."/>
            <person name="Probst A.J."/>
            <person name="Thomas B.C."/>
            <person name="Singh A."/>
            <person name="Wilkins M.J."/>
            <person name="Karaoz U."/>
            <person name="Brodie E.L."/>
            <person name="Williams K.H."/>
            <person name="Hubbard S.S."/>
            <person name="Banfield J.F."/>
        </authorList>
    </citation>
    <scope>NUCLEOTIDE SEQUENCE [LARGE SCALE GENOMIC DNA]</scope>
</reference>
<dbReference type="SUPFAM" id="SSF53756">
    <property type="entry name" value="UDP-Glycosyltransferase/glycogen phosphorylase"/>
    <property type="match status" value="1"/>
</dbReference>
<evidence type="ECO:0000259" key="2">
    <source>
        <dbReference type="Pfam" id="PF00534"/>
    </source>
</evidence>
<dbReference type="STRING" id="1798374.A2Z33_05450"/>
<organism evidence="4 5">
    <name type="scientific">Candidatus Gottesmanbacteria bacterium RBG_16_52_11</name>
    <dbReference type="NCBI Taxonomy" id="1798374"/>
    <lineage>
        <taxon>Bacteria</taxon>
        <taxon>Candidatus Gottesmaniibacteriota</taxon>
    </lineage>
</organism>
<keyword evidence="1" id="KW-0808">Transferase</keyword>
<protein>
    <recommendedName>
        <fullName evidence="6">Glycosyl transferase family 1 domain-containing protein</fullName>
    </recommendedName>
</protein>
<dbReference type="EMBL" id="MFJD01000011">
    <property type="protein sequence ID" value="OGG01660.1"/>
    <property type="molecule type" value="Genomic_DNA"/>
</dbReference>